<dbReference type="PRINTS" id="PR00153">
    <property type="entry name" value="CSAPPISMRASE"/>
</dbReference>
<evidence type="ECO:0000256" key="4">
    <source>
        <dbReference type="ARBA" id="ARBA00023235"/>
    </source>
</evidence>
<proteinExistence type="predicted"/>
<evidence type="ECO:0000313" key="8">
    <source>
        <dbReference type="EMBL" id="RAR49044.1"/>
    </source>
</evidence>
<dbReference type="CDD" id="cd00317">
    <property type="entry name" value="cyclophilin"/>
    <property type="match status" value="1"/>
</dbReference>
<dbReference type="OrthoDB" id="9807797at2"/>
<keyword evidence="3 5" id="KW-0697">Rotamase</keyword>
<comment type="catalytic activity">
    <reaction evidence="1 5">
        <text>[protein]-peptidylproline (omega=180) = [protein]-peptidylproline (omega=0)</text>
        <dbReference type="Rhea" id="RHEA:16237"/>
        <dbReference type="Rhea" id="RHEA-COMP:10747"/>
        <dbReference type="Rhea" id="RHEA-COMP:10748"/>
        <dbReference type="ChEBI" id="CHEBI:83833"/>
        <dbReference type="ChEBI" id="CHEBI:83834"/>
        <dbReference type="EC" id="5.2.1.8"/>
    </reaction>
</comment>
<keyword evidence="9" id="KW-1185">Reference proteome</keyword>
<dbReference type="Proteomes" id="UP000249518">
    <property type="component" value="Unassembled WGS sequence"/>
</dbReference>
<dbReference type="Gene3D" id="3.10.50.40">
    <property type="match status" value="1"/>
</dbReference>
<dbReference type="Pfam" id="PF00254">
    <property type="entry name" value="FKBP_C"/>
    <property type="match status" value="1"/>
</dbReference>
<reference evidence="8 9" key="1">
    <citation type="submission" date="2018-06" db="EMBL/GenBank/DDBJ databases">
        <title>Genomic Encyclopedia of Type Strains, Phase III (KMG-III): the genomes of soil and plant-associated and newly described type strains.</title>
        <authorList>
            <person name="Whitman W."/>
        </authorList>
    </citation>
    <scope>NUCLEOTIDE SEQUENCE [LARGE SCALE GENOMIC DNA]</scope>
    <source>
        <strain evidence="8 9">CGMCC 1.12504</strain>
    </source>
</reference>
<dbReference type="PROSITE" id="PS51257">
    <property type="entry name" value="PROKAR_LIPOPROTEIN"/>
    <property type="match status" value="1"/>
</dbReference>
<dbReference type="PROSITE" id="PS50072">
    <property type="entry name" value="CSA_PPIASE_2"/>
    <property type="match status" value="1"/>
</dbReference>
<evidence type="ECO:0000259" key="6">
    <source>
        <dbReference type="PROSITE" id="PS50059"/>
    </source>
</evidence>
<accession>A0A328WYR7</accession>
<organism evidence="8 9">
    <name type="scientific">Flavobacterium lacus</name>
    <dbReference type="NCBI Taxonomy" id="1353778"/>
    <lineage>
        <taxon>Bacteria</taxon>
        <taxon>Pseudomonadati</taxon>
        <taxon>Bacteroidota</taxon>
        <taxon>Flavobacteriia</taxon>
        <taxon>Flavobacteriales</taxon>
        <taxon>Flavobacteriaceae</taxon>
        <taxon>Flavobacterium</taxon>
    </lineage>
</organism>
<dbReference type="GO" id="GO:0003755">
    <property type="term" value="F:peptidyl-prolyl cis-trans isomerase activity"/>
    <property type="evidence" value="ECO:0007669"/>
    <property type="project" value="UniProtKB-KW"/>
</dbReference>
<feature type="domain" description="PPIase FKBP-type" evidence="6">
    <location>
        <begin position="267"/>
        <end position="373"/>
    </location>
</feature>
<comment type="caution">
    <text evidence="8">The sequence shown here is derived from an EMBL/GenBank/DDBJ whole genome shotgun (WGS) entry which is preliminary data.</text>
</comment>
<evidence type="ECO:0000259" key="7">
    <source>
        <dbReference type="PROSITE" id="PS50072"/>
    </source>
</evidence>
<dbReference type="Pfam" id="PF00160">
    <property type="entry name" value="Pro_isomerase"/>
    <property type="match status" value="1"/>
</dbReference>
<dbReference type="SUPFAM" id="SSF50891">
    <property type="entry name" value="Cyclophilin-like"/>
    <property type="match status" value="1"/>
</dbReference>
<name>A0A328WYR7_9FLAO</name>
<dbReference type="PROSITE" id="PS50059">
    <property type="entry name" value="FKBP_PPIASE"/>
    <property type="match status" value="1"/>
</dbReference>
<dbReference type="EMBL" id="QLSV01000004">
    <property type="protein sequence ID" value="RAR49044.1"/>
    <property type="molecule type" value="Genomic_DNA"/>
</dbReference>
<dbReference type="PANTHER" id="PTHR45625:SF4">
    <property type="entry name" value="PEPTIDYLPROLYL ISOMERASE DOMAIN AND WD REPEAT-CONTAINING PROTEIN 1"/>
    <property type="match status" value="1"/>
</dbReference>
<protein>
    <recommendedName>
        <fullName evidence="2 5">peptidylprolyl isomerase</fullName>
        <ecNumber evidence="2 5">5.2.1.8</ecNumber>
    </recommendedName>
</protein>
<dbReference type="AlphaFoldDB" id="A0A328WYR7"/>
<keyword evidence="4 5" id="KW-0413">Isomerase</keyword>
<evidence type="ECO:0000256" key="2">
    <source>
        <dbReference type="ARBA" id="ARBA00013194"/>
    </source>
</evidence>
<dbReference type="PANTHER" id="PTHR45625">
    <property type="entry name" value="PEPTIDYL-PROLYL CIS-TRANS ISOMERASE-RELATED"/>
    <property type="match status" value="1"/>
</dbReference>
<dbReference type="EC" id="5.2.1.8" evidence="2 5"/>
<dbReference type="InterPro" id="IPR044666">
    <property type="entry name" value="Cyclophilin_A-like"/>
</dbReference>
<dbReference type="Gene3D" id="2.40.100.10">
    <property type="entry name" value="Cyclophilin-like"/>
    <property type="match status" value="1"/>
</dbReference>
<evidence type="ECO:0000313" key="9">
    <source>
        <dbReference type="Proteomes" id="UP000249518"/>
    </source>
</evidence>
<dbReference type="SUPFAM" id="SSF54534">
    <property type="entry name" value="FKBP-like"/>
    <property type="match status" value="1"/>
</dbReference>
<dbReference type="InterPro" id="IPR002130">
    <property type="entry name" value="Cyclophilin-type_PPIase_dom"/>
</dbReference>
<evidence type="ECO:0000256" key="5">
    <source>
        <dbReference type="PROSITE-ProRule" id="PRU00277"/>
    </source>
</evidence>
<dbReference type="InterPro" id="IPR001179">
    <property type="entry name" value="PPIase_FKBP_dom"/>
</dbReference>
<feature type="domain" description="PPIase cyclophilin-type" evidence="7">
    <location>
        <begin position="40"/>
        <end position="201"/>
    </location>
</feature>
<dbReference type="InterPro" id="IPR046357">
    <property type="entry name" value="PPIase_dom_sf"/>
</dbReference>
<dbReference type="RefSeq" id="WP_112085497.1">
    <property type="nucleotide sequence ID" value="NZ_QLSV01000004.1"/>
</dbReference>
<evidence type="ECO:0000256" key="1">
    <source>
        <dbReference type="ARBA" id="ARBA00000971"/>
    </source>
</evidence>
<gene>
    <name evidence="8" type="ORF">B0I10_104185</name>
</gene>
<evidence type="ECO:0000256" key="3">
    <source>
        <dbReference type="ARBA" id="ARBA00023110"/>
    </source>
</evidence>
<dbReference type="InterPro" id="IPR029000">
    <property type="entry name" value="Cyclophilin-like_dom_sf"/>
</dbReference>
<sequence>MKNLRFLFLSITSSILLVSCGGDYDHLGDGIFAVIKTSKGEIITQLEYDKTPITVANFISLAEGTNEHVTDEAKKDKPFYDGLTFHRVEANFMIQGGDPAGNGSGGPGYNFMDEITDLSHDGPGILSMANAGPGTNGSQFFITHVETKFLDGRHTVFGKVKEGQEVVNAIAASDVIESVKIVRNGEAAKKFDAVKVFNDRLKVEAENRKIAEEKAAAEKAEFLAQFKDVIDTKLAFFEIQKKATQKTSTGLAYTIYQKGTGKKPAAGSTVYVHYAGFFESGELFDSSYEDVSKAFGKFNQQKADAQAYVPFPFQYGNKTGLIPGFLEGLEKMNIGDKAVIFIPSHLGYGEAGAGGVIPPNTNLIFELELLENSPNQ</sequence>